<feature type="region of interest" description="Disordered" evidence="1">
    <location>
        <begin position="1"/>
        <end position="47"/>
    </location>
</feature>
<feature type="region of interest" description="Disordered" evidence="1">
    <location>
        <begin position="74"/>
        <end position="93"/>
    </location>
</feature>
<evidence type="ECO:0000313" key="2">
    <source>
        <dbReference type="EMBL" id="TRZ09095.1"/>
    </source>
</evidence>
<dbReference type="EMBL" id="SWJQ01001159">
    <property type="protein sequence ID" value="TRZ09095.1"/>
    <property type="molecule type" value="Genomic_DNA"/>
</dbReference>
<evidence type="ECO:0000313" key="3">
    <source>
        <dbReference type="Proteomes" id="UP000796761"/>
    </source>
</evidence>
<name>A0A8K1LCP8_9PASS</name>
<organism evidence="2 3">
    <name type="scientific">Zosterops borbonicus</name>
    <dbReference type="NCBI Taxonomy" id="364589"/>
    <lineage>
        <taxon>Eukaryota</taxon>
        <taxon>Metazoa</taxon>
        <taxon>Chordata</taxon>
        <taxon>Craniata</taxon>
        <taxon>Vertebrata</taxon>
        <taxon>Euteleostomi</taxon>
        <taxon>Archelosauria</taxon>
        <taxon>Archosauria</taxon>
        <taxon>Dinosauria</taxon>
        <taxon>Saurischia</taxon>
        <taxon>Theropoda</taxon>
        <taxon>Coelurosauria</taxon>
        <taxon>Aves</taxon>
        <taxon>Neognathae</taxon>
        <taxon>Neoaves</taxon>
        <taxon>Telluraves</taxon>
        <taxon>Australaves</taxon>
        <taxon>Passeriformes</taxon>
        <taxon>Sylvioidea</taxon>
        <taxon>Zosteropidae</taxon>
        <taxon>Zosterops</taxon>
    </lineage>
</organism>
<gene>
    <name evidence="2" type="ORF">HGM15179_018001</name>
</gene>
<evidence type="ECO:0000256" key="1">
    <source>
        <dbReference type="SAM" id="MobiDB-lite"/>
    </source>
</evidence>
<feature type="compositionally biased region" description="Basic and acidic residues" evidence="1">
    <location>
        <begin position="74"/>
        <end position="83"/>
    </location>
</feature>
<reference evidence="2" key="1">
    <citation type="submission" date="2019-04" db="EMBL/GenBank/DDBJ databases">
        <title>Genome assembly of Zosterops borbonicus 15179.</title>
        <authorList>
            <person name="Leroy T."/>
            <person name="Anselmetti Y."/>
            <person name="Tilak M.-K."/>
            <person name="Nabholz B."/>
        </authorList>
    </citation>
    <scope>NUCLEOTIDE SEQUENCE</scope>
    <source>
        <strain evidence="2">HGM_15179</strain>
        <tissue evidence="2">Muscle</tissue>
    </source>
</reference>
<dbReference type="AlphaFoldDB" id="A0A8K1LCP8"/>
<comment type="caution">
    <text evidence="2">The sequence shown here is derived from an EMBL/GenBank/DDBJ whole genome shotgun (WGS) entry which is preliminary data.</text>
</comment>
<protein>
    <submittedName>
        <fullName evidence="2">Uncharacterized protein</fullName>
    </submittedName>
</protein>
<keyword evidence="3" id="KW-1185">Reference proteome</keyword>
<sequence>MDETPEKSMNPTPKSMDITPGKSMNPTPKSVPEIHRKRGEKKREKQEKFQLTNVGLFVCFDDLGQLEVPRDDGNLEKSRKIRDQNPGSAAPELPRGWEQLLPVVESQGFFCLEEFWEFWEFPGTVWRRFGWVWFGDNPELWNSQIPAGDSSTNPGMFPRCWVWILEYNPGKSGNFEEVWDQPVQGNECVPKDHIQRDLGMFPGIGNALGSWFLMGGDCPAAKFPNHKVPKSPNP</sequence>
<proteinExistence type="predicted"/>
<accession>A0A8K1LCP8</accession>
<dbReference type="Proteomes" id="UP000796761">
    <property type="component" value="Unassembled WGS sequence"/>
</dbReference>